<proteinExistence type="predicted"/>
<name>A0AAP0QIK6_9ROSI</name>
<accession>A0AAP0QIK6</accession>
<organism evidence="1 2">
    <name type="scientific">Citrus x changshan-huyou</name>
    <dbReference type="NCBI Taxonomy" id="2935761"/>
    <lineage>
        <taxon>Eukaryota</taxon>
        <taxon>Viridiplantae</taxon>
        <taxon>Streptophyta</taxon>
        <taxon>Embryophyta</taxon>
        <taxon>Tracheophyta</taxon>
        <taxon>Spermatophyta</taxon>
        <taxon>Magnoliopsida</taxon>
        <taxon>eudicotyledons</taxon>
        <taxon>Gunneridae</taxon>
        <taxon>Pentapetalae</taxon>
        <taxon>rosids</taxon>
        <taxon>malvids</taxon>
        <taxon>Sapindales</taxon>
        <taxon>Rutaceae</taxon>
        <taxon>Aurantioideae</taxon>
        <taxon>Citrus</taxon>
    </lineage>
</organism>
<evidence type="ECO:0000313" key="2">
    <source>
        <dbReference type="Proteomes" id="UP001428341"/>
    </source>
</evidence>
<dbReference type="Proteomes" id="UP001428341">
    <property type="component" value="Unassembled WGS sequence"/>
</dbReference>
<dbReference type="EMBL" id="JBCGBO010000005">
    <property type="protein sequence ID" value="KAK9199083.1"/>
    <property type="molecule type" value="Genomic_DNA"/>
</dbReference>
<dbReference type="AlphaFoldDB" id="A0AAP0QIK6"/>
<gene>
    <name evidence="1" type="ORF">WN944_014270</name>
</gene>
<keyword evidence="2" id="KW-1185">Reference proteome</keyword>
<comment type="caution">
    <text evidence="1">The sequence shown here is derived from an EMBL/GenBank/DDBJ whole genome shotgun (WGS) entry which is preliminary data.</text>
</comment>
<evidence type="ECO:0000313" key="1">
    <source>
        <dbReference type="EMBL" id="KAK9199083.1"/>
    </source>
</evidence>
<sequence>MLIKLWSSHLRTASIAFFGSSEEENLDSSTYGAFFMSFAVMEDSQSVGVISECYEITY</sequence>
<protein>
    <submittedName>
        <fullName evidence="1">Uncharacterized protein</fullName>
    </submittedName>
</protein>
<reference evidence="1 2" key="1">
    <citation type="submission" date="2024-05" db="EMBL/GenBank/DDBJ databases">
        <title>Haplotype-resolved chromosome-level genome assembly of Huyou (Citrus changshanensis).</title>
        <authorList>
            <person name="Miao C."/>
            <person name="Chen W."/>
            <person name="Wu Y."/>
            <person name="Wang L."/>
            <person name="Zhao S."/>
            <person name="Grierson D."/>
            <person name="Xu C."/>
            <person name="Chen K."/>
        </authorList>
    </citation>
    <scope>NUCLEOTIDE SEQUENCE [LARGE SCALE GENOMIC DNA]</scope>
    <source>
        <strain evidence="1">01-14</strain>
        <tissue evidence="1">Leaf</tissue>
    </source>
</reference>